<organism evidence="1 2">
    <name type="scientific">Microbacterium deminutum</name>
    <dbReference type="NCBI Taxonomy" id="344164"/>
    <lineage>
        <taxon>Bacteria</taxon>
        <taxon>Bacillati</taxon>
        <taxon>Actinomycetota</taxon>
        <taxon>Actinomycetes</taxon>
        <taxon>Micrococcales</taxon>
        <taxon>Microbacteriaceae</taxon>
        <taxon>Microbacterium</taxon>
    </lineage>
</organism>
<gene>
    <name evidence="1" type="ORF">GCM10009776_03440</name>
</gene>
<evidence type="ECO:0000313" key="2">
    <source>
        <dbReference type="Proteomes" id="UP001499933"/>
    </source>
</evidence>
<dbReference type="Proteomes" id="UP001499933">
    <property type="component" value="Unassembled WGS sequence"/>
</dbReference>
<reference evidence="1 2" key="1">
    <citation type="journal article" date="2019" name="Int. J. Syst. Evol. Microbiol.">
        <title>The Global Catalogue of Microorganisms (GCM) 10K type strain sequencing project: providing services to taxonomists for standard genome sequencing and annotation.</title>
        <authorList>
            <consortium name="The Broad Institute Genomics Platform"/>
            <consortium name="The Broad Institute Genome Sequencing Center for Infectious Disease"/>
            <person name="Wu L."/>
            <person name="Ma J."/>
        </authorList>
    </citation>
    <scope>NUCLEOTIDE SEQUENCE [LARGE SCALE GENOMIC DNA]</scope>
    <source>
        <strain evidence="1 2">JCM 14901</strain>
    </source>
</reference>
<evidence type="ECO:0000313" key="1">
    <source>
        <dbReference type="EMBL" id="GAA1944874.1"/>
    </source>
</evidence>
<keyword evidence="2" id="KW-1185">Reference proteome</keyword>
<accession>A0ABN2Q607</accession>
<proteinExistence type="predicted"/>
<comment type="caution">
    <text evidence="1">The sequence shown here is derived from an EMBL/GenBank/DDBJ whole genome shotgun (WGS) entry which is preliminary data.</text>
</comment>
<protein>
    <submittedName>
        <fullName evidence="1">Uncharacterized protein</fullName>
    </submittedName>
</protein>
<sequence>MEQYVRQSGSSIVVPPGISVKPVIDATIPVATGGVGALREGDLAHATCRLEYSESAGRYEIAAFGLDRRQAEIEITGALWRTVRVQEIIQTVIDISLPLWTRPISDLRRDHSVTARDIPGLEGGSPDAILLTAVAYRIAEISNENPALAVAETLGLKQRTATNWIQRARTDGYFSRTDHEKQARMIAKAIEPLVAPPMATREQAEAQLELMRKAHGHR</sequence>
<dbReference type="RefSeq" id="WP_344090527.1">
    <property type="nucleotide sequence ID" value="NZ_BAAAOG010000001.1"/>
</dbReference>
<dbReference type="EMBL" id="BAAAOG010000001">
    <property type="protein sequence ID" value="GAA1944874.1"/>
    <property type="molecule type" value="Genomic_DNA"/>
</dbReference>
<name>A0ABN2Q607_9MICO</name>